<dbReference type="AlphaFoldDB" id="A0AAW8TTL5"/>
<name>A0AAW8TTL5_9ENTE</name>
<comment type="caution">
    <text evidence="1">The sequence shown here is derived from an EMBL/GenBank/DDBJ whole genome shotgun (WGS) entry which is preliminary data.</text>
</comment>
<dbReference type="EMBL" id="JARQBI010000024">
    <property type="protein sequence ID" value="MDT2797422.1"/>
    <property type="molecule type" value="Genomic_DNA"/>
</dbReference>
<dbReference type="RefSeq" id="WP_311898182.1">
    <property type="nucleotide sequence ID" value="NZ_JARQBI010000024.1"/>
</dbReference>
<evidence type="ECO:0000313" key="1">
    <source>
        <dbReference type="EMBL" id="MDT2797422.1"/>
    </source>
</evidence>
<sequence length="50" mass="5750">MMNKIGINLSDMENMTIAQCLDYVQEWIDLNSESEKTSSRKATQSDFDAF</sequence>
<reference evidence="1" key="1">
    <citation type="submission" date="2023-03" db="EMBL/GenBank/DDBJ databases">
        <authorList>
            <person name="Shen W."/>
            <person name="Cai J."/>
        </authorList>
    </citation>
    <scope>NUCLEOTIDE SEQUENCE</scope>
    <source>
        <strain evidence="1">B245-2</strain>
    </source>
</reference>
<protein>
    <recommendedName>
        <fullName evidence="3">Phage protein</fullName>
    </recommendedName>
</protein>
<evidence type="ECO:0008006" key="3">
    <source>
        <dbReference type="Google" id="ProtNLM"/>
    </source>
</evidence>
<proteinExistence type="predicted"/>
<evidence type="ECO:0000313" key="2">
    <source>
        <dbReference type="Proteomes" id="UP001255696"/>
    </source>
</evidence>
<dbReference type="Proteomes" id="UP001255696">
    <property type="component" value="Unassembled WGS sequence"/>
</dbReference>
<accession>A0AAW8TTL5</accession>
<gene>
    <name evidence="1" type="ORF">P7H47_09255</name>
</gene>
<organism evidence="1 2">
    <name type="scientific">Enterococcus cecorum</name>
    <dbReference type="NCBI Taxonomy" id="44008"/>
    <lineage>
        <taxon>Bacteria</taxon>
        <taxon>Bacillati</taxon>
        <taxon>Bacillota</taxon>
        <taxon>Bacilli</taxon>
        <taxon>Lactobacillales</taxon>
        <taxon>Enterococcaceae</taxon>
        <taxon>Enterococcus</taxon>
    </lineage>
</organism>